<keyword evidence="1" id="KW-0285">Flavoprotein</keyword>
<accession>A0A5E8CL01</accession>
<dbReference type="PROSITE" id="PS00573">
    <property type="entry name" value="PYRIDINE_REDOX_2"/>
    <property type="match status" value="1"/>
</dbReference>
<reference evidence="7" key="1">
    <citation type="submission" date="2019-09" db="EMBL/GenBank/DDBJ databases">
        <authorList>
            <person name="Needham M D."/>
        </authorList>
    </citation>
    <scope>NUCLEOTIDE SEQUENCE</scope>
</reference>
<name>A0A5E8CL01_9ZZZZ</name>
<dbReference type="NCBIfam" id="TIGR01292">
    <property type="entry name" value="TRX_reduct"/>
    <property type="match status" value="1"/>
</dbReference>
<dbReference type="PRINTS" id="PR00368">
    <property type="entry name" value="FADPNR"/>
</dbReference>
<proteinExistence type="predicted"/>
<dbReference type="InterPro" id="IPR023753">
    <property type="entry name" value="FAD/NAD-binding_dom"/>
</dbReference>
<dbReference type="InterPro" id="IPR036188">
    <property type="entry name" value="FAD/NAD-bd_sf"/>
</dbReference>
<keyword evidence="5" id="KW-0676">Redox-active center</keyword>
<evidence type="ECO:0000256" key="3">
    <source>
        <dbReference type="ARBA" id="ARBA00023002"/>
    </source>
</evidence>
<dbReference type="AlphaFoldDB" id="A0A5E8CL01"/>
<dbReference type="EMBL" id="CABVLZ010000004">
    <property type="protein sequence ID" value="VVU95449.1"/>
    <property type="molecule type" value="Genomic_DNA"/>
</dbReference>
<dbReference type="PRINTS" id="PR00469">
    <property type="entry name" value="PNDRDTASEII"/>
</dbReference>
<protein>
    <submittedName>
        <fullName evidence="7">Pyridine nucleotide-disulphide oxidoreductase</fullName>
    </submittedName>
</protein>
<evidence type="ECO:0000259" key="6">
    <source>
        <dbReference type="Pfam" id="PF07992"/>
    </source>
</evidence>
<dbReference type="InterPro" id="IPR005982">
    <property type="entry name" value="Thioredox_Rdtase"/>
</dbReference>
<evidence type="ECO:0000256" key="2">
    <source>
        <dbReference type="ARBA" id="ARBA00022827"/>
    </source>
</evidence>
<sequence length="315" mass="34737">MEQYDVCIIGAGPAGCTAALYSSRAELNTLVIEGIYSKDIMPGGQLVTTTDVENYPGFKVGINGAELVENMKSQAQRFNAQFLNKNIVRVDFTDSNNLKLFTHDNKEINSKTVIIATGAKAKKLEFPGCETFWNKGISACAVCDGALPLFRKKPLAVIGGGDSAMEEALFLTKYASKVYIIHRRDELRASKIMQKRAIENEKIEFLYSHQVIEAMGEKLLKKIKVKCNKTDKIAEIDCNGLFFGIGHEPMSKLFSEYVDTFENGYIKTDGESTKTNINGVFACGDVKDFKWRQAITAAGSGCIASLEAEEYLANL</sequence>
<feature type="domain" description="FAD/NAD(P)-binding" evidence="6">
    <location>
        <begin position="4"/>
        <end position="301"/>
    </location>
</feature>
<evidence type="ECO:0000256" key="1">
    <source>
        <dbReference type="ARBA" id="ARBA00022630"/>
    </source>
</evidence>
<organism evidence="7">
    <name type="scientific">seawater metagenome</name>
    <dbReference type="NCBI Taxonomy" id="1561972"/>
    <lineage>
        <taxon>unclassified sequences</taxon>
        <taxon>metagenomes</taxon>
        <taxon>ecological metagenomes</taxon>
    </lineage>
</organism>
<evidence type="ECO:0000256" key="4">
    <source>
        <dbReference type="ARBA" id="ARBA00023157"/>
    </source>
</evidence>
<dbReference type="GO" id="GO:0004791">
    <property type="term" value="F:thioredoxin-disulfide reductase (NADPH) activity"/>
    <property type="evidence" value="ECO:0007669"/>
    <property type="project" value="InterPro"/>
</dbReference>
<dbReference type="InterPro" id="IPR008255">
    <property type="entry name" value="Pyr_nucl-diS_OxRdtase_2_AS"/>
</dbReference>
<dbReference type="SUPFAM" id="SSF51905">
    <property type="entry name" value="FAD/NAD(P)-binding domain"/>
    <property type="match status" value="1"/>
</dbReference>
<dbReference type="Pfam" id="PF07992">
    <property type="entry name" value="Pyr_redox_2"/>
    <property type="match status" value="1"/>
</dbReference>
<keyword evidence="3" id="KW-0560">Oxidoreductase</keyword>
<dbReference type="GO" id="GO:0005737">
    <property type="term" value="C:cytoplasm"/>
    <property type="evidence" value="ECO:0007669"/>
    <property type="project" value="InterPro"/>
</dbReference>
<keyword evidence="4" id="KW-1015">Disulfide bond</keyword>
<keyword evidence="2" id="KW-0274">FAD</keyword>
<dbReference type="InterPro" id="IPR050097">
    <property type="entry name" value="Ferredoxin-NADP_redctase_2"/>
</dbReference>
<dbReference type="GO" id="GO:0019430">
    <property type="term" value="P:removal of superoxide radicals"/>
    <property type="evidence" value="ECO:0007669"/>
    <property type="project" value="InterPro"/>
</dbReference>
<evidence type="ECO:0000313" key="7">
    <source>
        <dbReference type="EMBL" id="VVU95449.1"/>
    </source>
</evidence>
<gene>
    <name evidence="7" type="ORF">CPAV1605_1200</name>
</gene>
<dbReference type="PANTHER" id="PTHR48105">
    <property type="entry name" value="THIOREDOXIN REDUCTASE 1-RELATED-RELATED"/>
    <property type="match status" value="1"/>
</dbReference>
<dbReference type="Gene3D" id="3.50.50.60">
    <property type="entry name" value="FAD/NAD(P)-binding domain"/>
    <property type="match status" value="2"/>
</dbReference>
<evidence type="ECO:0000256" key="5">
    <source>
        <dbReference type="ARBA" id="ARBA00023284"/>
    </source>
</evidence>